<dbReference type="GO" id="GO:0005737">
    <property type="term" value="C:cytoplasm"/>
    <property type="evidence" value="ECO:0007669"/>
    <property type="project" value="TreeGrafter"/>
</dbReference>
<evidence type="ECO:0000313" key="2">
    <source>
        <dbReference type="EMBL" id="KGF48792.1"/>
    </source>
</evidence>
<sequence length="213" mass="24017">MRAIILGATGAIGKDLVQELINDDTIEQIAIFVRRDPGINNEKVTTHIVDFDQSDKWRLSVQGDVVFSCMGTTRKAAGSKENQYKIDYTYQYNFAKIAAEQGVPSFVLVSTAMANANSHFFYTKMKGELEEAIKQLPFQHISILRPPALIRKNTTRNSEKLSISILQFFNKIGLLQSQRPMKTEVVAHCMVELAKTKKSGVFEPKDIFKIGER</sequence>
<proteinExistence type="predicted"/>
<dbReference type="InterPro" id="IPR016040">
    <property type="entry name" value="NAD(P)-bd_dom"/>
</dbReference>
<dbReference type="PANTHER" id="PTHR14097">
    <property type="entry name" value="OXIDOREDUCTASE HTATIP2"/>
    <property type="match status" value="1"/>
</dbReference>
<dbReference type="GO" id="GO:0051170">
    <property type="term" value="P:import into nucleus"/>
    <property type="evidence" value="ECO:0007669"/>
    <property type="project" value="TreeGrafter"/>
</dbReference>
<dbReference type="Pfam" id="PF13460">
    <property type="entry name" value="NAD_binding_10"/>
    <property type="match status" value="1"/>
</dbReference>
<dbReference type="Proteomes" id="UP000029578">
    <property type="component" value="Unassembled WGS sequence"/>
</dbReference>
<dbReference type="SUPFAM" id="SSF51735">
    <property type="entry name" value="NAD(P)-binding Rossmann-fold domains"/>
    <property type="match status" value="1"/>
</dbReference>
<dbReference type="InterPro" id="IPR036291">
    <property type="entry name" value="NAD(P)-bd_dom_sf"/>
</dbReference>
<comment type="caution">
    <text evidence="2">The sequence shown here is derived from an EMBL/GenBank/DDBJ whole genome shotgun (WGS) entry which is preliminary data.</text>
</comment>
<protein>
    <submittedName>
        <fullName evidence="2">Semialdehyde dehydrogenase</fullName>
    </submittedName>
</protein>
<gene>
    <name evidence="2" type="ORF">HMPREF0661_06490</name>
</gene>
<accession>A0A096C1E5</accession>
<dbReference type="Gene3D" id="3.40.50.720">
    <property type="entry name" value="NAD(P)-binding Rossmann-like Domain"/>
    <property type="match status" value="1"/>
</dbReference>
<dbReference type="RefSeq" id="WP_036864722.1">
    <property type="nucleotide sequence ID" value="NZ_JRNS01000336.1"/>
</dbReference>
<feature type="domain" description="NAD(P)-binding" evidence="1">
    <location>
        <begin position="7"/>
        <end position="156"/>
    </location>
</feature>
<dbReference type="AlphaFoldDB" id="A0A096C1E5"/>
<evidence type="ECO:0000259" key="1">
    <source>
        <dbReference type="Pfam" id="PF13460"/>
    </source>
</evidence>
<organism evidence="2 3">
    <name type="scientific">Prevotella melaninogenica DNF00666</name>
    <dbReference type="NCBI Taxonomy" id="1401073"/>
    <lineage>
        <taxon>Bacteria</taxon>
        <taxon>Pseudomonadati</taxon>
        <taxon>Bacteroidota</taxon>
        <taxon>Bacteroidia</taxon>
        <taxon>Bacteroidales</taxon>
        <taxon>Prevotellaceae</taxon>
        <taxon>Prevotella</taxon>
    </lineage>
</organism>
<reference evidence="2 3" key="1">
    <citation type="submission" date="2014-07" db="EMBL/GenBank/DDBJ databases">
        <authorList>
            <person name="McCorrison J."/>
            <person name="Sanka R."/>
            <person name="Torralba M."/>
            <person name="Gillis M."/>
            <person name="Haft D.H."/>
            <person name="Methe B."/>
            <person name="Sutton G."/>
            <person name="Nelson K.E."/>
        </authorList>
    </citation>
    <scope>NUCLEOTIDE SEQUENCE [LARGE SCALE GENOMIC DNA]</scope>
    <source>
        <strain evidence="2 3">DNF00666</strain>
    </source>
</reference>
<dbReference type="PANTHER" id="PTHR14097:SF7">
    <property type="entry name" value="OXIDOREDUCTASE HTATIP2"/>
    <property type="match status" value="1"/>
</dbReference>
<dbReference type="EMBL" id="JRNS01000336">
    <property type="protein sequence ID" value="KGF48792.1"/>
    <property type="molecule type" value="Genomic_DNA"/>
</dbReference>
<name>A0A096C1E5_9BACT</name>
<evidence type="ECO:0000313" key="3">
    <source>
        <dbReference type="Proteomes" id="UP000029578"/>
    </source>
</evidence>